<evidence type="ECO:0000256" key="6">
    <source>
        <dbReference type="PROSITE-ProRule" id="PRU00277"/>
    </source>
</evidence>
<dbReference type="GO" id="GO:0016853">
    <property type="term" value="F:isomerase activity"/>
    <property type="evidence" value="ECO:0007669"/>
    <property type="project" value="UniProtKB-KW"/>
</dbReference>
<evidence type="ECO:0000256" key="3">
    <source>
        <dbReference type="ARBA" id="ARBA00013194"/>
    </source>
</evidence>
<organism evidence="10 11">
    <name type="scientific">Flavimobilis rhizosphaerae</name>
    <dbReference type="NCBI Taxonomy" id="2775421"/>
    <lineage>
        <taxon>Bacteria</taxon>
        <taxon>Bacillati</taxon>
        <taxon>Actinomycetota</taxon>
        <taxon>Actinomycetes</taxon>
        <taxon>Micrococcales</taxon>
        <taxon>Jonesiaceae</taxon>
        <taxon>Flavimobilis</taxon>
    </lineage>
</organism>
<accession>A0ABR9DRA0</accession>
<feature type="chain" id="PRO_5046619598" description="peptidylprolyl isomerase" evidence="8">
    <location>
        <begin position="22"/>
        <end position="336"/>
    </location>
</feature>
<proteinExistence type="inferred from homology"/>
<dbReference type="RefSeq" id="WP_192277707.1">
    <property type="nucleotide sequence ID" value="NZ_JACZDF010000001.1"/>
</dbReference>
<dbReference type="SUPFAM" id="SSF54534">
    <property type="entry name" value="FKBP-like"/>
    <property type="match status" value="1"/>
</dbReference>
<dbReference type="InterPro" id="IPR001179">
    <property type="entry name" value="PPIase_FKBP_dom"/>
</dbReference>
<evidence type="ECO:0000256" key="4">
    <source>
        <dbReference type="ARBA" id="ARBA00023110"/>
    </source>
</evidence>
<dbReference type="Gene3D" id="3.10.50.40">
    <property type="match status" value="1"/>
</dbReference>
<keyword evidence="4 6" id="KW-0697">Rotamase</keyword>
<dbReference type="Proteomes" id="UP000642107">
    <property type="component" value="Unassembled WGS sequence"/>
</dbReference>
<feature type="domain" description="PPIase FKBP-type" evidence="9">
    <location>
        <begin position="247"/>
        <end position="333"/>
    </location>
</feature>
<dbReference type="EC" id="5.2.1.8" evidence="3 6"/>
<dbReference type="EMBL" id="JACZDF010000001">
    <property type="protein sequence ID" value="MBD9698500.1"/>
    <property type="molecule type" value="Genomic_DNA"/>
</dbReference>
<evidence type="ECO:0000256" key="5">
    <source>
        <dbReference type="ARBA" id="ARBA00023235"/>
    </source>
</evidence>
<reference evidence="10 11" key="1">
    <citation type="submission" date="2020-09" db="EMBL/GenBank/DDBJ databases">
        <title>Flavimobilis rhizosphaerae sp. nov., isolated from rhizosphere soil of Spartina alterniflora.</title>
        <authorList>
            <person name="Hanqin C."/>
        </authorList>
    </citation>
    <scope>NUCLEOTIDE SEQUENCE [LARGE SCALE GENOMIC DNA]</scope>
    <source>
        <strain evidence="10 11">GY 10621</strain>
    </source>
</reference>
<feature type="compositionally biased region" description="Low complexity" evidence="7">
    <location>
        <begin position="26"/>
        <end position="35"/>
    </location>
</feature>
<sequence>MSSTFLRRGTALVAVAVLALAGCSDDGGNTSSSSGYETPGASATPSGNTATPGVPATFATNATTCTPVEGSESKLVSAATLGGDLGTTPTITVDASYEVPDEGEVATLCTGDGPVLEEGSVATYLSRAVTIADGTELYVATAPGYMSVAKGELDQGALAGLTVGTRFAVTFANDGTPAVQVFELVDVLTQDKFVTDAKVSDAGLPTVDAPQGKKPTVTLPEGGLATTAPGVTRVVLEEGDGDVVKQTDTIKAFYLGVNGSDGEEFDSSWTRGDEPSEFPLTGVIQGWTHGLEGLKVGTTVMLIIPPALGYGASPSSELATETLVFVVTIDSVVAAE</sequence>
<evidence type="ECO:0000256" key="1">
    <source>
        <dbReference type="ARBA" id="ARBA00000971"/>
    </source>
</evidence>
<evidence type="ECO:0000313" key="10">
    <source>
        <dbReference type="EMBL" id="MBD9698500.1"/>
    </source>
</evidence>
<keyword evidence="5 6" id="KW-0413">Isomerase</keyword>
<dbReference type="PANTHER" id="PTHR43811">
    <property type="entry name" value="FKBP-TYPE PEPTIDYL-PROLYL CIS-TRANS ISOMERASE FKPA"/>
    <property type="match status" value="1"/>
</dbReference>
<evidence type="ECO:0000256" key="7">
    <source>
        <dbReference type="SAM" id="MobiDB-lite"/>
    </source>
</evidence>
<name>A0ABR9DRA0_9MICO</name>
<feature type="signal peptide" evidence="8">
    <location>
        <begin position="1"/>
        <end position="21"/>
    </location>
</feature>
<evidence type="ECO:0000259" key="9">
    <source>
        <dbReference type="PROSITE" id="PS50059"/>
    </source>
</evidence>
<dbReference type="PROSITE" id="PS51257">
    <property type="entry name" value="PROKAR_LIPOPROTEIN"/>
    <property type="match status" value="1"/>
</dbReference>
<protein>
    <recommendedName>
        <fullName evidence="3 6">peptidylprolyl isomerase</fullName>
        <ecNumber evidence="3 6">5.2.1.8</ecNumber>
    </recommendedName>
</protein>
<gene>
    <name evidence="10" type="ORF">IGS67_03185</name>
</gene>
<dbReference type="PROSITE" id="PS50059">
    <property type="entry name" value="FKBP_PPIASE"/>
    <property type="match status" value="1"/>
</dbReference>
<keyword evidence="11" id="KW-1185">Reference proteome</keyword>
<evidence type="ECO:0000256" key="2">
    <source>
        <dbReference type="ARBA" id="ARBA00006577"/>
    </source>
</evidence>
<feature type="region of interest" description="Disordered" evidence="7">
    <location>
        <begin position="26"/>
        <end position="54"/>
    </location>
</feature>
<dbReference type="Pfam" id="PF00254">
    <property type="entry name" value="FKBP_C"/>
    <property type="match status" value="1"/>
</dbReference>
<comment type="catalytic activity">
    <reaction evidence="1 6">
        <text>[protein]-peptidylproline (omega=180) = [protein]-peptidylproline (omega=0)</text>
        <dbReference type="Rhea" id="RHEA:16237"/>
        <dbReference type="Rhea" id="RHEA-COMP:10747"/>
        <dbReference type="Rhea" id="RHEA-COMP:10748"/>
        <dbReference type="ChEBI" id="CHEBI:83833"/>
        <dbReference type="ChEBI" id="CHEBI:83834"/>
        <dbReference type="EC" id="5.2.1.8"/>
    </reaction>
</comment>
<evidence type="ECO:0000313" key="11">
    <source>
        <dbReference type="Proteomes" id="UP000642107"/>
    </source>
</evidence>
<feature type="compositionally biased region" description="Polar residues" evidence="7">
    <location>
        <begin position="41"/>
        <end position="51"/>
    </location>
</feature>
<evidence type="ECO:0000256" key="8">
    <source>
        <dbReference type="SAM" id="SignalP"/>
    </source>
</evidence>
<comment type="caution">
    <text evidence="10">The sequence shown here is derived from an EMBL/GenBank/DDBJ whole genome shotgun (WGS) entry which is preliminary data.</text>
</comment>
<dbReference type="PANTHER" id="PTHR43811:SF19">
    <property type="entry name" value="39 KDA FK506-BINDING NUCLEAR PROTEIN"/>
    <property type="match status" value="1"/>
</dbReference>
<keyword evidence="8" id="KW-0732">Signal</keyword>
<comment type="similarity">
    <text evidence="2">Belongs to the FKBP-type PPIase family.</text>
</comment>
<dbReference type="InterPro" id="IPR046357">
    <property type="entry name" value="PPIase_dom_sf"/>
</dbReference>